<sequence>MATEIELLDCESEEMEVPEGFSDDEIEDDVEEIKVVDLISVEELGDLDVDIDVGMIERPILLEGATRLLVVCEESSDLFSPVETPLLVISEHGVEEDPGVSAVVIMIGSADVVGRLTPKEVVLIINIELVWLATMVVVQRQLHEDAFSSFPKTEDINTEPEIIEIRR</sequence>
<accession>A0A4S8R6I6</accession>
<evidence type="ECO:0000313" key="2">
    <source>
        <dbReference type="Proteomes" id="UP000308671"/>
    </source>
</evidence>
<dbReference type="AlphaFoldDB" id="A0A4S8R6I6"/>
<organism evidence="1 2">
    <name type="scientific">Botrytis galanthina</name>
    <dbReference type="NCBI Taxonomy" id="278940"/>
    <lineage>
        <taxon>Eukaryota</taxon>
        <taxon>Fungi</taxon>
        <taxon>Dikarya</taxon>
        <taxon>Ascomycota</taxon>
        <taxon>Pezizomycotina</taxon>
        <taxon>Leotiomycetes</taxon>
        <taxon>Helotiales</taxon>
        <taxon>Sclerotiniaceae</taxon>
        <taxon>Botrytis</taxon>
    </lineage>
</organism>
<dbReference type="EMBL" id="PQXL01000048">
    <property type="protein sequence ID" value="THV53543.1"/>
    <property type="molecule type" value="Genomic_DNA"/>
</dbReference>
<dbReference type="OrthoDB" id="3558853at2759"/>
<evidence type="ECO:0000313" key="1">
    <source>
        <dbReference type="EMBL" id="THV53543.1"/>
    </source>
</evidence>
<gene>
    <name evidence="1" type="ORF">BGAL_0048g00400</name>
</gene>
<keyword evidence="2" id="KW-1185">Reference proteome</keyword>
<protein>
    <submittedName>
        <fullName evidence="1">Uncharacterized protein</fullName>
    </submittedName>
</protein>
<reference evidence="1 2" key="1">
    <citation type="submission" date="2017-12" db="EMBL/GenBank/DDBJ databases">
        <title>Comparative genomics of Botrytis spp.</title>
        <authorList>
            <person name="Valero-Jimenez C.A."/>
            <person name="Tapia P."/>
            <person name="Veloso J."/>
            <person name="Silva-Moreno E."/>
            <person name="Staats M."/>
            <person name="Valdes J.H."/>
            <person name="Van Kan J.A.L."/>
        </authorList>
    </citation>
    <scope>NUCLEOTIDE SEQUENCE [LARGE SCALE GENOMIC DNA]</scope>
    <source>
        <strain evidence="1 2">MUCL435</strain>
    </source>
</reference>
<comment type="caution">
    <text evidence="1">The sequence shown here is derived from an EMBL/GenBank/DDBJ whole genome shotgun (WGS) entry which is preliminary data.</text>
</comment>
<dbReference type="Proteomes" id="UP000308671">
    <property type="component" value="Unassembled WGS sequence"/>
</dbReference>
<name>A0A4S8R6I6_9HELO</name>
<proteinExistence type="predicted"/>